<protein>
    <submittedName>
        <fullName evidence="2">Glutathione S-transferase</fullName>
    </submittedName>
</protein>
<evidence type="ECO:0000259" key="1">
    <source>
        <dbReference type="PROSITE" id="PS50404"/>
    </source>
</evidence>
<evidence type="ECO:0000313" key="2">
    <source>
        <dbReference type="EMBL" id="ETW75158.1"/>
    </source>
</evidence>
<dbReference type="SUPFAM" id="SSF52833">
    <property type="entry name" value="Thioredoxin-like"/>
    <property type="match status" value="1"/>
</dbReference>
<dbReference type="EMBL" id="KI925466">
    <property type="protein sequence ID" value="ETW75158.1"/>
    <property type="molecule type" value="Genomic_DNA"/>
</dbReference>
<keyword evidence="2" id="KW-0808">Transferase</keyword>
<reference evidence="2 3" key="1">
    <citation type="journal article" date="2012" name="New Phytol.">
        <title>Insight into trade-off between wood decay and parasitism from the genome of a fungal forest pathogen.</title>
        <authorList>
            <person name="Olson A."/>
            <person name="Aerts A."/>
            <person name="Asiegbu F."/>
            <person name="Belbahri L."/>
            <person name="Bouzid O."/>
            <person name="Broberg A."/>
            <person name="Canback B."/>
            <person name="Coutinho P.M."/>
            <person name="Cullen D."/>
            <person name="Dalman K."/>
            <person name="Deflorio G."/>
            <person name="van Diepen L.T."/>
            <person name="Dunand C."/>
            <person name="Duplessis S."/>
            <person name="Durling M."/>
            <person name="Gonthier P."/>
            <person name="Grimwood J."/>
            <person name="Fossdal C.G."/>
            <person name="Hansson D."/>
            <person name="Henrissat B."/>
            <person name="Hietala A."/>
            <person name="Himmelstrand K."/>
            <person name="Hoffmeister D."/>
            <person name="Hogberg N."/>
            <person name="James T.Y."/>
            <person name="Karlsson M."/>
            <person name="Kohler A."/>
            <person name="Kues U."/>
            <person name="Lee Y.H."/>
            <person name="Lin Y.C."/>
            <person name="Lind M."/>
            <person name="Lindquist E."/>
            <person name="Lombard V."/>
            <person name="Lucas S."/>
            <person name="Lunden K."/>
            <person name="Morin E."/>
            <person name="Murat C."/>
            <person name="Park J."/>
            <person name="Raffaello T."/>
            <person name="Rouze P."/>
            <person name="Salamov A."/>
            <person name="Schmutz J."/>
            <person name="Solheim H."/>
            <person name="Stahlberg J."/>
            <person name="Velez H."/>
            <person name="de Vries R.P."/>
            <person name="Wiebenga A."/>
            <person name="Woodward S."/>
            <person name="Yakovlev I."/>
            <person name="Garbelotto M."/>
            <person name="Martin F."/>
            <person name="Grigoriev I.V."/>
            <person name="Stenlid J."/>
        </authorList>
    </citation>
    <scope>NUCLEOTIDE SEQUENCE [LARGE SCALE GENOMIC DNA]</scope>
    <source>
        <strain evidence="2 3">TC 32-1</strain>
    </source>
</reference>
<keyword evidence="3" id="KW-1185">Reference proteome</keyword>
<feature type="domain" description="GST N-terminal" evidence="1">
    <location>
        <begin position="12"/>
        <end position="111"/>
    </location>
</feature>
<dbReference type="Gene3D" id="3.40.30.10">
    <property type="entry name" value="Glutaredoxin"/>
    <property type="match status" value="1"/>
</dbReference>
<sequence>MQKFPTKIMFFDIPTQVGIPTSPNTWKLRFVLNFKRLAYTTRWTPTSLATQTCIENGIPASGTKSDGGPHYTLPALIDYTPQLHEASTEPVRLTDSTHIIEYLEKAYPEASFPAPGAGDDYPHSRELFPARSRALHALVEHHVQNVLKPPLYDLFTLALYDTKLPIDQVDYAIRKPKSRGLERLEDLQVHGEAEREKVWAKLRAAFKVLAQAAEAGEKFYETEKRDEVERSANGIPVFQPPGVTYADFAVTAVLMMIRNISRDEAWKQVKVWDGGRWERLLTEMERRWGTIDEKMIT</sequence>
<dbReference type="GO" id="GO:0016740">
    <property type="term" value="F:transferase activity"/>
    <property type="evidence" value="ECO:0007669"/>
    <property type="project" value="UniProtKB-KW"/>
</dbReference>
<dbReference type="Gene3D" id="1.20.1050.10">
    <property type="match status" value="1"/>
</dbReference>
<dbReference type="InterPro" id="IPR054416">
    <property type="entry name" value="GST_UstS-like_C"/>
</dbReference>
<dbReference type="Proteomes" id="UP000030671">
    <property type="component" value="Unassembled WGS sequence"/>
</dbReference>
<proteinExistence type="predicted"/>
<organism evidence="2 3">
    <name type="scientific">Heterobasidion irregulare (strain TC 32-1)</name>
    <dbReference type="NCBI Taxonomy" id="747525"/>
    <lineage>
        <taxon>Eukaryota</taxon>
        <taxon>Fungi</taxon>
        <taxon>Dikarya</taxon>
        <taxon>Basidiomycota</taxon>
        <taxon>Agaricomycotina</taxon>
        <taxon>Agaricomycetes</taxon>
        <taxon>Russulales</taxon>
        <taxon>Bondarzewiaceae</taxon>
        <taxon>Heterobasidion</taxon>
        <taxon>Heterobasidion annosum species complex</taxon>
    </lineage>
</organism>
<dbReference type="eggNOG" id="ENOG502QQN3">
    <property type="taxonomic scope" value="Eukaryota"/>
</dbReference>
<dbReference type="GeneID" id="20678375"/>
<name>W4JNP0_HETIT</name>
<gene>
    <name evidence="2" type="primary">GST17</name>
    <name evidence="2" type="ORF">HETIRDRAFT_56891</name>
</gene>
<dbReference type="InterPro" id="IPR004045">
    <property type="entry name" value="Glutathione_S-Trfase_N"/>
</dbReference>
<dbReference type="AlphaFoldDB" id="W4JNP0"/>
<dbReference type="InterPro" id="IPR036249">
    <property type="entry name" value="Thioredoxin-like_sf"/>
</dbReference>
<dbReference type="InParanoid" id="W4JNP0"/>
<dbReference type="HOGENOM" id="CLU_011226_4_0_1"/>
<dbReference type="Pfam" id="PF22041">
    <property type="entry name" value="GST_C_7"/>
    <property type="match status" value="1"/>
</dbReference>
<dbReference type="OrthoDB" id="4951845at2759"/>
<dbReference type="Pfam" id="PF13417">
    <property type="entry name" value="GST_N_3"/>
    <property type="match status" value="1"/>
</dbReference>
<dbReference type="PROSITE" id="PS50404">
    <property type="entry name" value="GST_NTER"/>
    <property type="match status" value="1"/>
</dbReference>
<dbReference type="KEGG" id="hir:HETIRDRAFT_56891"/>
<evidence type="ECO:0000313" key="3">
    <source>
        <dbReference type="Proteomes" id="UP000030671"/>
    </source>
</evidence>
<accession>W4JNP0</accession>
<dbReference type="RefSeq" id="XP_009552513.1">
    <property type="nucleotide sequence ID" value="XM_009554218.1"/>
</dbReference>